<proteinExistence type="predicted"/>
<organism evidence="1 2">
    <name type="scientific">Ascaris lumbricoides</name>
    <name type="common">Giant roundworm</name>
    <dbReference type="NCBI Taxonomy" id="6252"/>
    <lineage>
        <taxon>Eukaryota</taxon>
        <taxon>Metazoa</taxon>
        <taxon>Ecdysozoa</taxon>
        <taxon>Nematoda</taxon>
        <taxon>Chromadorea</taxon>
        <taxon>Rhabditida</taxon>
        <taxon>Spirurina</taxon>
        <taxon>Ascaridomorpha</taxon>
        <taxon>Ascaridoidea</taxon>
        <taxon>Ascarididae</taxon>
        <taxon>Ascaris</taxon>
    </lineage>
</organism>
<name>A0A0M3HGT4_ASCLU</name>
<dbReference type="Proteomes" id="UP000036681">
    <property type="component" value="Unplaced"/>
</dbReference>
<keyword evidence="1" id="KW-1185">Reference proteome</keyword>
<protein>
    <submittedName>
        <fullName evidence="2">RNA-directed DNA polymerase</fullName>
    </submittedName>
</protein>
<dbReference type="AlphaFoldDB" id="A0A0M3HGT4"/>
<accession>A0A0M3HGT4</accession>
<sequence>ISPCNSKVPAGPIDTITTTNSAHHGVYHKAVPKLLPYLPSLRFKSDKLRLPTDMAPDALNNLSCYMQISNPTDHRQIFRKIYHQHNRSVGFSSQTNAIQELNKTNVY</sequence>
<dbReference type="WBParaSite" id="ALUE_0000072901-mRNA-1">
    <property type="protein sequence ID" value="ALUE_0000072901-mRNA-1"/>
    <property type="gene ID" value="ALUE_0000072901"/>
</dbReference>
<reference evidence="2" key="1">
    <citation type="submission" date="2017-02" db="UniProtKB">
        <authorList>
            <consortium name="WormBaseParasite"/>
        </authorList>
    </citation>
    <scope>IDENTIFICATION</scope>
</reference>
<evidence type="ECO:0000313" key="1">
    <source>
        <dbReference type="Proteomes" id="UP000036681"/>
    </source>
</evidence>
<evidence type="ECO:0000313" key="2">
    <source>
        <dbReference type="WBParaSite" id="ALUE_0000072901-mRNA-1"/>
    </source>
</evidence>